<comment type="caution">
    <text evidence="1">The sequence shown here is derived from an EMBL/GenBank/DDBJ whole genome shotgun (WGS) entry which is preliminary data.</text>
</comment>
<feature type="non-terminal residue" evidence="1">
    <location>
        <position position="1"/>
    </location>
</feature>
<protein>
    <submittedName>
        <fullName evidence="1">Uncharacterized protein</fullName>
    </submittedName>
</protein>
<dbReference type="Proteomes" id="UP000887013">
    <property type="component" value="Unassembled WGS sequence"/>
</dbReference>
<name>A0A8X6IG32_NEPPI</name>
<gene>
    <name evidence="1" type="ORF">NPIL_696511</name>
</gene>
<organism evidence="1 2">
    <name type="scientific">Nephila pilipes</name>
    <name type="common">Giant wood spider</name>
    <name type="synonym">Nephila maculata</name>
    <dbReference type="NCBI Taxonomy" id="299642"/>
    <lineage>
        <taxon>Eukaryota</taxon>
        <taxon>Metazoa</taxon>
        <taxon>Ecdysozoa</taxon>
        <taxon>Arthropoda</taxon>
        <taxon>Chelicerata</taxon>
        <taxon>Arachnida</taxon>
        <taxon>Araneae</taxon>
        <taxon>Araneomorphae</taxon>
        <taxon>Entelegynae</taxon>
        <taxon>Araneoidea</taxon>
        <taxon>Nephilidae</taxon>
        <taxon>Nephila</taxon>
    </lineage>
</organism>
<dbReference type="AlphaFoldDB" id="A0A8X6IG32"/>
<accession>A0A8X6IG32</accession>
<reference evidence="1" key="1">
    <citation type="submission" date="2020-08" db="EMBL/GenBank/DDBJ databases">
        <title>Multicomponent nature underlies the extraordinary mechanical properties of spider dragline silk.</title>
        <authorList>
            <person name="Kono N."/>
            <person name="Nakamura H."/>
            <person name="Mori M."/>
            <person name="Yoshida Y."/>
            <person name="Ohtoshi R."/>
            <person name="Malay A.D."/>
            <person name="Moran D.A.P."/>
            <person name="Tomita M."/>
            <person name="Numata K."/>
            <person name="Arakawa K."/>
        </authorList>
    </citation>
    <scope>NUCLEOTIDE SEQUENCE</scope>
</reference>
<evidence type="ECO:0000313" key="2">
    <source>
        <dbReference type="Proteomes" id="UP000887013"/>
    </source>
</evidence>
<evidence type="ECO:0000313" key="1">
    <source>
        <dbReference type="EMBL" id="GFS43658.1"/>
    </source>
</evidence>
<dbReference type="OrthoDB" id="6470976at2759"/>
<dbReference type="EMBL" id="BMAW01090221">
    <property type="protein sequence ID" value="GFS43658.1"/>
    <property type="molecule type" value="Genomic_DNA"/>
</dbReference>
<proteinExistence type="predicted"/>
<keyword evidence="2" id="KW-1185">Reference proteome</keyword>
<sequence>EIDQWILGKQWVFFSPDESEADLKKKGDATGRSSVCSLFHIDKVGVTSATKFWTQYGRDPLS</sequence>